<accession>A0ABW6VCT5</accession>
<protein>
    <submittedName>
        <fullName evidence="1">Uncharacterized protein</fullName>
    </submittedName>
</protein>
<evidence type="ECO:0000313" key="1">
    <source>
        <dbReference type="EMBL" id="MFF4777164.1"/>
    </source>
</evidence>
<name>A0ABW6VCT5_MICFU</name>
<dbReference type="RefSeq" id="WP_387345590.1">
    <property type="nucleotide sequence ID" value="NZ_JBIAXI010000022.1"/>
</dbReference>
<reference evidence="1 2" key="1">
    <citation type="submission" date="2024-10" db="EMBL/GenBank/DDBJ databases">
        <title>The Natural Products Discovery Center: Release of the First 8490 Sequenced Strains for Exploring Actinobacteria Biosynthetic Diversity.</title>
        <authorList>
            <person name="Kalkreuter E."/>
            <person name="Kautsar S.A."/>
            <person name="Yang D."/>
            <person name="Bader C.D."/>
            <person name="Teijaro C.N."/>
            <person name="Fluegel L."/>
            <person name="Davis C.M."/>
            <person name="Simpson J.R."/>
            <person name="Lauterbach L."/>
            <person name="Steele A.D."/>
            <person name="Gui C."/>
            <person name="Meng S."/>
            <person name="Li G."/>
            <person name="Viehrig K."/>
            <person name="Ye F."/>
            <person name="Su P."/>
            <person name="Kiefer A.F."/>
            <person name="Nichols A."/>
            <person name="Cepeda A.J."/>
            <person name="Yan W."/>
            <person name="Fan B."/>
            <person name="Jiang Y."/>
            <person name="Adhikari A."/>
            <person name="Zheng C.-J."/>
            <person name="Schuster L."/>
            <person name="Cowan T.M."/>
            <person name="Smanski M.J."/>
            <person name="Chevrette M.G."/>
            <person name="De Carvalho L.P.S."/>
            <person name="Shen B."/>
        </authorList>
    </citation>
    <scope>NUCLEOTIDE SEQUENCE [LARGE SCALE GENOMIC DNA]</scope>
    <source>
        <strain evidence="1 2">NPDC001281</strain>
    </source>
</reference>
<dbReference type="EMBL" id="JBIAXI010000022">
    <property type="protein sequence ID" value="MFF4777164.1"/>
    <property type="molecule type" value="Genomic_DNA"/>
</dbReference>
<comment type="caution">
    <text evidence="1">The sequence shown here is derived from an EMBL/GenBank/DDBJ whole genome shotgun (WGS) entry which is preliminary data.</text>
</comment>
<dbReference type="Proteomes" id="UP001602119">
    <property type="component" value="Unassembled WGS sequence"/>
</dbReference>
<gene>
    <name evidence="1" type="ORF">ACFY05_30350</name>
</gene>
<proteinExistence type="predicted"/>
<keyword evidence="2" id="KW-1185">Reference proteome</keyword>
<sequence>MTPAKARDLYLAQGGFAAANADFLTGFQTYSGEEANSSQAEESALAVSAAMPTSEEVTGKPARTFADWARDHARDF</sequence>
<organism evidence="1 2">
    <name type="scientific">Microtetraspora fusca</name>
    <dbReference type="NCBI Taxonomy" id="1997"/>
    <lineage>
        <taxon>Bacteria</taxon>
        <taxon>Bacillati</taxon>
        <taxon>Actinomycetota</taxon>
        <taxon>Actinomycetes</taxon>
        <taxon>Streptosporangiales</taxon>
        <taxon>Streptosporangiaceae</taxon>
        <taxon>Microtetraspora</taxon>
    </lineage>
</organism>
<evidence type="ECO:0000313" key="2">
    <source>
        <dbReference type="Proteomes" id="UP001602119"/>
    </source>
</evidence>